<dbReference type="PANTHER" id="PTHR30189">
    <property type="entry name" value="LPS-ASSEMBLY PROTEIN"/>
    <property type="match status" value="1"/>
</dbReference>
<feature type="signal peptide" evidence="2">
    <location>
        <begin position="1"/>
        <end position="22"/>
    </location>
</feature>
<dbReference type="EMBL" id="PJKA01000012">
    <property type="protein sequence ID" value="PNC17845.1"/>
    <property type="molecule type" value="Genomic_DNA"/>
</dbReference>
<comment type="caution">
    <text evidence="3">The sequence shown here is derived from an EMBL/GenBank/DDBJ whole genome shotgun (WGS) entry which is preliminary data.</text>
</comment>
<accession>A0A2N8HD77</accession>
<evidence type="ECO:0000256" key="2">
    <source>
        <dbReference type="SAM" id="SignalP"/>
    </source>
</evidence>
<dbReference type="GO" id="GO:1990351">
    <property type="term" value="C:transporter complex"/>
    <property type="evidence" value="ECO:0007669"/>
    <property type="project" value="TreeGrafter"/>
</dbReference>
<dbReference type="GO" id="GO:0009279">
    <property type="term" value="C:cell outer membrane"/>
    <property type="evidence" value="ECO:0007669"/>
    <property type="project" value="TreeGrafter"/>
</dbReference>
<evidence type="ECO:0000313" key="3">
    <source>
        <dbReference type="EMBL" id="PNC17845.1"/>
    </source>
</evidence>
<dbReference type="PANTHER" id="PTHR30189:SF1">
    <property type="entry name" value="LPS-ASSEMBLY PROTEIN LPTD"/>
    <property type="match status" value="1"/>
</dbReference>
<dbReference type="InterPro" id="IPR050218">
    <property type="entry name" value="LptD"/>
</dbReference>
<feature type="region of interest" description="Disordered" evidence="1">
    <location>
        <begin position="24"/>
        <end position="43"/>
    </location>
</feature>
<gene>
    <name evidence="3" type="ORF">CXU22_08910</name>
</gene>
<keyword evidence="2" id="KW-0732">Signal</keyword>
<reference evidence="3 4" key="1">
    <citation type="journal article" date="2017" name="BMC Genomics">
        <title>Genome sequencing of 39 Akkermansia muciniphila isolates reveals its population structure, genomic and functional diverisity, and global distribution in mammalian gut microbiotas.</title>
        <authorList>
            <person name="Guo X."/>
            <person name="Li S."/>
            <person name="Zhang J."/>
            <person name="Wu F."/>
            <person name="Li X."/>
            <person name="Wu D."/>
            <person name="Zhang M."/>
            <person name="Ou Z."/>
            <person name="Jie Z."/>
            <person name="Yan Q."/>
            <person name="Li P."/>
            <person name="Yi J."/>
            <person name="Peng Y."/>
        </authorList>
    </citation>
    <scope>NUCLEOTIDE SEQUENCE [LARGE SCALE GENOMIC DNA]</scope>
    <source>
        <strain evidence="3 4">GP24</strain>
    </source>
</reference>
<evidence type="ECO:0000256" key="1">
    <source>
        <dbReference type="SAM" id="MobiDB-lite"/>
    </source>
</evidence>
<evidence type="ECO:0008006" key="5">
    <source>
        <dbReference type="Google" id="ProtNLM"/>
    </source>
</evidence>
<sequence length="796" mass="91607">MIGMNAKLWGAAALIAGAPLFAETPAEQSPVPPPAKTGEEKPREEMVGNLLSGTLMPQIPSNISITNDGPIRVEKSRKVIFEGPRVHMVADTGVEVFADYAQADLDQNKVFLKGNLAIYQSDSRTRTNSLIRANTAEFDWKNEVLLTDAIKAKMEGLILRSGKFESRKDAAGNTYLEALDASVTAEDVSDPLTWISADRIRVYPEDRFSFKNLTLYYGGVPFFYFPYLSHSLNPEVGYLPLPGMRSIWGPYLLNEYGFLLGKKWSDNGMPSADYLGTLHLDYRTRRGFAYGLDIRDVLLEKDCPDMTGLSFYKTRDKGVKINAGDDESREGLDPDRWRFALQQMWSHRVNGRTDWRLKANVNMLSDEYMLRDFYPEIYQRNSSPDNTVLLSRTDDTNDFSLLQRFVPNNFYMADQRTEFSYERIKSPVFRSPVMYESRTSFAFLKQYVPPFMRTEIRDMLDDLEPGTTSYDYWARMLMTDSFSRFHSYHELSASQKIMGFLNVTPKLGGGYTGYYGVDDYKPLNQGIFYAGTDADFKFSRRYSSVYSDSMGLNGMNHIVQPHFTLAYVKTNRLNELYPQIDGDTPTTNPTSLSLGRYTEIDSLPTGLVFRYGLRNMLMTSRDANSHRWFSWDVFMDAYLYDPVNQRDFSNLFSFMRWNPVPWMEYRSEMQAPILGKDKISGCHEYNNSLRFMPWRSTEIVVGHRYLNQHSLLEDSSQLDLRLLQRFSEAWAFSGKWRFSLLDGKLDIQEYNVYHNMGSWYLGVGAFVRKNGNKNEFGLGISFTIQQTGDYMPVKFL</sequence>
<dbReference type="AlphaFoldDB" id="A0A2N8HD77"/>
<organism evidence="3 4">
    <name type="scientific">Akkermansia muciniphila</name>
    <dbReference type="NCBI Taxonomy" id="239935"/>
    <lineage>
        <taxon>Bacteria</taxon>
        <taxon>Pseudomonadati</taxon>
        <taxon>Verrucomicrobiota</taxon>
        <taxon>Verrucomicrobiia</taxon>
        <taxon>Verrucomicrobiales</taxon>
        <taxon>Akkermansiaceae</taxon>
        <taxon>Akkermansia</taxon>
    </lineage>
</organism>
<dbReference type="Proteomes" id="UP000236000">
    <property type="component" value="Unassembled WGS sequence"/>
</dbReference>
<name>A0A2N8HD77_9BACT</name>
<feature type="chain" id="PRO_5014744038" description="LPS-assembly protein LptD" evidence="2">
    <location>
        <begin position="23"/>
        <end position="796"/>
    </location>
</feature>
<protein>
    <recommendedName>
        <fullName evidence="5">LPS-assembly protein LptD</fullName>
    </recommendedName>
</protein>
<proteinExistence type="predicted"/>
<evidence type="ECO:0000313" key="4">
    <source>
        <dbReference type="Proteomes" id="UP000236000"/>
    </source>
</evidence>